<dbReference type="GO" id="GO:0051598">
    <property type="term" value="P:meiotic recombination checkpoint signaling"/>
    <property type="evidence" value="ECO:0007669"/>
    <property type="project" value="TreeGrafter"/>
</dbReference>
<protein>
    <recommendedName>
        <fullName evidence="6">AAA+ ATPase domain-containing protein</fullName>
    </recommendedName>
</protein>
<dbReference type="InParanoid" id="A0A7R8YUA5"/>
<dbReference type="CDD" id="cd19508">
    <property type="entry name" value="RecA-like_Pch2-like"/>
    <property type="match status" value="1"/>
</dbReference>
<dbReference type="InterPro" id="IPR027417">
    <property type="entry name" value="P-loop_NTPase"/>
</dbReference>
<evidence type="ECO:0000313" key="8">
    <source>
        <dbReference type="Proteomes" id="UP000594454"/>
    </source>
</evidence>
<gene>
    <name evidence="7" type="ORF">HERILL_LOCUS5597</name>
</gene>
<evidence type="ECO:0000256" key="4">
    <source>
        <dbReference type="ARBA" id="ARBA00023254"/>
    </source>
</evidence>
<dbReference type="OrthoDB" id="10042665at2759"/>
<dbReference type="InterPro" id="IPR058249">
    <property type="entry name" value="Pch2_C"/>
</dbReference>
<evidence type="ECO:0000313" key="7">
    <source>
        <dbReference type="EMBL" id="CAD7082574.1"/>
    </source>
</evidence>
<dbReference type="FunFam" id="3.40.50.300:FF:001494">
    <property type="entry name" value="Pachytene checkpoint component Pch2"/>
    <property type="match status" value="1"/>
</dbReference>
<accession>A0A7R8YUA5</accession>
<dbReference type="PANTHER" id="PTHR45991:SF1">
    <property type="entry name" value="PACHYTENE CHECKPOINT PROTEIN 2 HOMOLOG"/>
    <property type="match status" value="1"/>
</dbReference>
<dbReference type="Pfam" id="PF00004">
    <property type="entry name" value="AAA"/>
    <property type="match status" value="1"/>
</dbReference>
<dbReference type="InterPro" id="IPR003593">
    <property type="entry name" value="AAA+_ATPase"/>
</dbReference>
<dbReference type="InterPro" id="IPR044539">
    <property type="entry name" value="Pch2-like"/>
</dbReference>
<dbReference type="Gene3D" id="3.40.50.300">
    <property type="entry name" value="P-loop containing nucleotide triphosphate hydrolases"/>
    <property type="match status" value="1"/>
</dbReference>
<dbReference type="PANTHER" id="PTHR45991">
    <property type="entry name" value="PACHYTENE CHECKPOINT PROTEIN 2"/>
    <property type="match status" value="1"/>
</dbReference>
<keyword evidence="2 5" id="KW-0547">Nucleotide-binding</keyword>
<evidence type="ECO:0000256" key="5">
    <source>
        <dbReference type="RuleBase" id="RU003651"/>
    </source>
</evidence>
<evidence type="ECO:0000256" key="3">
    <source>
        <dbReference type="ARBA" id="ARBA00022840"/>
    </source>
</evidence>
<dbReference type="InterPro" id="IPR001270">
    <property type="entry name" value="ClpA/B"/>
</dbReference>
<dbReference type="FunCoup" id="A0A7R8YUA5">
    <property type="interactions" value="1406"/>
</dbReference>
<keyword evidence="8" id="KW-1185">Reference proteome</keyword>
<dbReference type="InterPro" id="IPR003960">
    <property type="entry name" value="ATPase_AAA_CS"/>
</dbReference>
<dbReference type="SMART" id="SM00382">
    <property type="entry name" value="AAA"/>
    <property type="match status" value="1"/>
</dbReference>
<proteinExistence type="inferred from homology"/>
<dbReference type="Pfam" id="PF23242">
    <property type="entry name" value="AAA_lid_TRIP13_C"/>
    <property type="match status" value="1"/>
</dbReference>
<evidence type="ECO:0000259" key="6">
    <source>
        <dbReference type="SMART" id="SM00382"/>
    </source>
</evidence>
<dbReference type="GO" id="GO:0005634">
    <property type="term" value="C:nucleus"/>
    <property type="evidence" value="ECO:0007669"/>
    <property type="project" value="TreeGrafter"/>
</dbReference>
<dbReference type="InterPro" id="IPR003959">
    <property type="entry name" value="ATPase_AAA_core"/>
</dbReference>
<sequence length="424" mass="48260">MGDKKAMKCHVEVAVLKKNVDLQKIQSFVERFVTSGVKLKSNAIIQKPDGLEDCVEFIQFDDNIKYFKSLNETQLVYHFYKINERGAEIEILESDSNESNDEVPASNHWLLPSRDFTGLWESLIYEEGLKENILKYVETSLLFSQRKVNPNIISCNRIILLHGPPGTGKTSLCKAVAQKLSIRMSQNFKYTHLVEINSHSLFSKWFSESGKLVMKLFSRIREIVEHPQSLVCVLIDEVESIAYARSSVSGDEPRDALRVVNAVLTQLDQIRKYPNVLILTTSNLTATIDCAFIDRADIKIFIDFPTTRAIYEIYLSAIHELMRVQIIQNQSILVYDSLDNFERIDDISDCTEHELSMKLLKIAEQSIGLSGRTLRKIPFLAHSLLVENDVIVLNDFLNALKLSLQNHLKDTKALSTGTQVNGYL</sequence>
<dbReference type="PRINTS" id="PR00300">
    <property type="entry name" value="CLPPROTEASEA"/>
</dbReference>
<dbReference type="SUPFAM" id="SSF52540">
    <property type="entry name" value="P-loop containing nucleoside triphosphate hydrolases"/>
    <property type="match status" value="1"/>
</dbReference>
<dbReference type="AlphaFoldDB" id="A0A7R8YUA5"/>
<dbReference type="GO" id="GO:0007131">
    <property type="term" value="P:reciprocal meiotic recombination"/>
    <property type="evidence" value="ECO:0007669"/>
    <property type="project" value="TreeGrafter"/>
</dbReference>
<evidence type="ECO:0000256" key="2">
    <source>
        <dbReference type="ARBA" id="ARBA00022741"/>
    </source>
</evidence>
<dbReference type="GO" id="GO:0005694">
    <property type="term" value="C:chromosome"/>
    <property type="evidence" value="ECO:0007669"/>
    <property type="project" value="TreeGrafter"/>
</dbReference>
<dbReference type="EMBL" id="LR899010">
    <property type="protein sequence ID" value="CAD7082574.1"/>
    <property type="molecule type" value="Genomic_DNA"/>
</dbReference>
<keyword evidence="3 5" id="KW-0067">ATP-binding</keyword>
<feature type="domain" description="AAA+ ATPase" evidence="6">
    <location>
        <begin position="155"/>
        <end position="306"/>
    </location>
</feature>
<name>A0A7R8YUA5_HERIL</name>
<evidence type="ECO:0000256" key="1">
    <source>
        <dbReference type="ARBA" id="ARBA00007271"/>
    </source>
</evidence>
<dbReference type="GO" id="GO:0005524">
    <property type="term" value="F:ATP binding"/>
    <property type="evidence" value="ECO:0007669"/>
    <property type="project" value="UniProtKB-KW"/>
</dbReference>
<dbReference type="GO" id="GO:0016887">
    <property type="term" value="F:ATP hydrolysis activity"/>
    <property type="evidence" value="ECO:0007669"/>
    <property type="project" value="InterPro"/>
</dbReference>
<organism evidence="7 8">
    <name type="scientific">Hermetia illucens</name>
    <name type="common">Black soldier fly</name>
    <dbReference type="NCBI Taxonomy" id="343691"/>
    <lineage>
        <taxon>Eukaryota</taxon>
        <taxon>Metazoa</taxon>
        <taxon>Ecdysozoa</taxon>
        <taxon>Arthropoda</taxon>
        <taxon>Hexapoda</taxon>
        <taxon>Insecta</taxon>
        <taxon>Pterygota</taxon>
        <taxon>Neoptera</taxon>
        <taxon>Endopterygota</taxon>
        <taxon>Diptera</taxon>
        <taxon>Brachycera</taxon>
        <taxon>Stratiomyomorpha</taxon>
        <taxon>Stratiomyidae</taxon>
        <taxon>Hermetiinae</taxon>
        <taxon>Hermetia</taxon>
    </lineage>
</organism>
<keyword evidence="4" id="KW-0469">Meiosis</keyword>
<reference evidence="7 8" key="1">
    <citation type="submission" date="2020-11" db="EMBL/GenBank/DDBJ databases">
        <authorList>
            <person name="Wallbank WR R."/>
            <person name="Pardo Diaz C."/>
            <person name="Kozak K."/>
            <person name="Martin S."/>
            <person name="Jiggins C."/>
            <person name="Moest M."/>
            <person name="Warren A I."/>
            <person name="Generalovic N T."/>
            <person name="Byers J.R.P. K."/>
            <person name="Montejo-Kovacevich G."/>
            <person name="Yen C E."/>
        </authorList>
    </citation>
    <scope>NUCLEOTIDE SEQUENCE [LARGE SCALE GENOMIC DNA]</scope>
</reference>
<dbReference type="Proteomes" id="UP000594454">
    <property type="component" value="Chromosome 2"/>
</dbReference>
<comment type="similarity">
    <text evidence="1">Belongs to the AAA ATPase family. PCH2 subfamily.</text>
</comment>
<dbReference type="PROSITE" id="PS00674">
    <property type="entry name" value="AAA"/>
    <property type="match status" value="1"/>
</dbReference>